<sequence length="86" mass="9379">MQVRTVNELGATIRRERKQRGWTQDALAVRAGISRRTLVALEGGNPRGEIGIVVRVIAALDRELVVTERSGGGGDDLLGHVYRADE</sequence>
<dbReference type="SMART" id="SM00530">
    <property type="entry name" value="HTH_XRE"/>
    <property type="match status" value="1"/>
</dbReference>
<dbReference type="CDD" id="cd00093">
    <property type="entry name" value="HTH_XRE"/>
    <property type="match status" value="1"/>
</dbReference>
<dbReference type="InterPro" id="IPR001387">
    <property type="entry name" value="Cro/C1-type_HTH"/>
</dbReference>
<dbReference type="AlphaFoldDB" id="A0A6J6YYS2"/>
<dbReference type="SUPFAM" id="SSF47413">
    <property type="entry name" value="lambda repressor-like DNA-binding domains"/>
    <property type="match status" value="1"/>
</dbReference>
<dbReference type="Pfam" id="PF13560">
    <property type="entry name" value="HTH_31"/>
    <property type="match status" value="1"/>
</dbReference>
<dbReference type="EMBL" id="CAFAAI010000373">
    <property type="protein sequence ID" value="CAB4814631.1"/>
    <property type="molecule type" value="Genomic_DNA"/>
</dbReference>
<gene>
    <name evidence="2" type="ORF">UFOPK2992_01808</name>
</gene>
<dbReference type="Gene3D" id="1.10.260.40">
    <property type="entry name" value="lambda repressor-like DNA-binding domains"/>
    <property type="match status" value="1"/>
</dbReference>
<dbReference type="PROSITE" id="PS50943">
    <property type="entry name" value="HTH_CROC1"/>
    <property type="match status" value="1"/>
</dbReference>
<dbReference type="GO" id="GO:0003677">
    <property type="term" value="F:DNA binding"/>
    <property type="evidence" value="ECO:0007669"/>
    <property type="project" value="InterPro"/>
</dbReference>
<proteinExistence type="predicted"/>
<protein>
    <submittedName>
        <fullName evidence="2">Unannotated protein</fullName>
    </submittedName>
</protein>
<reference evidence="2" key="1">
    <citation type="submission" date="2020-05" db="EMBL/GenBank/DDBJ databases">
        <authorList>
            <person name="Chiriac C."/>
            <person name="Salcher M."/>
            <person name="Ghai R."/>
            <person name="Kavagutti S V."/>
        </authorList>
    </citation>
    <scope>NUCLEOTIDE SEQUENCE</scope>
</reference>
<dbReference type="InterPro" id="IPR010982">
    <property type="entry name" value="Lambda_DNA-bd_dom_sf"/>
</dbReference>
<name>A0A6J6YYS2_9ZZZZ</name>
<organism evidence="2">
    <name type="scientific">freshwater metagenome</name>
    <dbReference type="NCBI Taxonomy" id="449393"/>
    <lineage>
        <taxon>unclassified sequences</taxon>
        <taxon>metagenomes</taxon>
        <taxon>ecological metagenomes</taxon>
    </lineage>
</organism>
<feature type="domain" description="HTH cro/C1-type" evidence="1">
    <location>
        <begin position="13"/>
        <end position="45"/>
    </location>
</feature>
<evidence type="ECO:0000313" key="2">
    <source>
        <dbReference type="EMBL" id="CAB4814631.1"/>
    </source>
</evidence>
<accession>A0A6J6YYS2</accession>
<evidence type="ECO:0000259" key="1">
    <source>
        <dbReference type="PROSITE" id="PS50943"/>
    </source>
</evidence>